<reference evidence="2 3" key="1">
    <citation type="submission" date="2013-03" db="EMBL/GenBank/DDBJ databases">
        <authorList>
            <person name="Harkins D.M."/>
            <person name="Durkin A.S."/>
            <person name="Brinkac L.M."/>
            <person name="Haft D.H."/>
            <person name="Selengut J.D."/>
            <person name="Sanka R."/>
            <person name="DePew J."/>
            <person name="Purushe J."/>
            <person name="Galloway R.L."/>
            <person name="Vinetz J.M."/>
            <person name="Sutton G.G."/>
            <person name="Nierman W.C."/>
            <person name="Fouts D.E."/>
        </authorList>
    </citation>
    <scope>NUCLEOTIDE SEQUENCE [LARGE SCALE GENOMIC DNA]</scope>
    <source>
        <strain evidence="2 3">Waz Holland</strain>
    </source>
</reference>
<dbReference type="EMBL" id="AOGY02000051">
    <property type="protein sequence ID" value="EMY69689.1"/>
    <property type="molecule type" value="Genomic_DNA"/>
</dbReference>
<proteinExistence type="predicted"/>
<evidence type="ECO:0000256" key="1">
    <source>
        <dbReference type="SAM" id="Phobius"/>
    </source>
</evidence>
<feature type="transmembrane region" description="Helical" evidence="1">
    <location>
        <begin position="26"/>
        <end position="44"/>
    </location>
</feature>
<dbReference type="STRING" id="1218591.LEP1GSC199_2301"/>
<dbReference type="Proteomes" id="UP000012227">
    <property type="component" value="Unassembled WGS sequence"/>
</dbReference>
<evidence type="ECO:0000313" key="3">
    <source>
        <dbReference type="Proteomes" id="UP000012227"/>
    </source>
</evidence>
<name>N1W0F9_9LEPT</name>
<keyword evidence="1" id="KW-0812">Transmembrane</keyword>
<organism evidence="2 3">
    <name type="scientific">Leptospira vanthielii serovar Holland str. Waz Holland = ATCC 700522</name>
    <dbReference type="NCBI Taxonomy" id="1218591"/>
    <lineage>
        <taxon>Bacteria</taxon>
        <taxon>Pseudomonadati</taxon>
        <taxon>Spirochaetota</taxon>
        <taxon>Spirochaetia</taxon>
        <taxon>Leptospirales</taxon>
        <taxon>Leptospiraceae</taxon>
        <taxon>Leptospira</taxon>
    </lineage>
</organism>
<comment type="caution">
    <text evidence="2">The sequence shown here is derived from an EMBL/GenBank/DDBJ whole genome shotgun (WGS) entry which is preliminary data.</text>
</comment>
<keyword evidence="1" id="KW-0472">Membrane</keyword>
<evidence type="ECO:0000313" key="2">
    <source>
        <dbReference type="EMBL" id="EMY69689.1"/>
    </source>
</evidence>
<keyword evidence="1" id="KW-1133">Transmembrane helix</keyword>
<dbReference type="AlphaFoldDB" id="N1W0F9"/>
<protein>
    <submittedName>
        <fullName evidence="2">Uncharacterized protein</fullName>
    </submittedName>
</protein>
<accession>N1W0F9</accession>
<sequence length="435" mass="50210">MLETSVDSGKDREQGQSLNQIFRENLKYILAVLIVWAITFPWILRNKDTILAKFTLAYNSFFGYPNPRIAHQLIAKGDAVLEGRKEGGTDILQTINQFFSSEENTKGSILPLDLALMEKACLYFRSKEHVEDHFLELTWREKARDWGSPLFLKMAPQGELTLGPNPKDYWNSHIDAVLTALDYYKRALRFSGPELLAPKKIESVAWASCRPNEILLGYKTHMLETENFVLKKLTELEKVPSGLSAVQKRSVVLSSIKRSDFSEVSANDYLESLLRQILLTGMKNFSPREMDDIYERILYFVGADEKEYLKFKFRRGELFFQLGREEEIYYKRAATEFKEAANIQLAAEIEDINLPALLVHEFESKMKEAESYHKLKENSKSLTILDALKPKLRNVDERSVGGKKDDILKPYHNVTRSVLRKLGRYEEADEIPFNE</sequence>
<gene>
    <name evidence="2" type="ORF">LEP1GSC199_2301</name>
</gene>